<proteinExistence type="predicted"/>
<feature type="repeat" description="TPR" evidence="3">
    <location>
        <begin position="43"/>
        <end position="76"/>
    </location>
</feature>
<dbReference type="EMBL" id="QHKO01000003">
    <property type="protein sequence ID" value="RAL22929.1"/>
    <property type="molecule type" value="Genomic_DNA"/>
</dbReference>
<dbReference type="InterPro" id="IPR051685">
    <property type="entry name" value="Ycf3/AcsC/BcsC/TPR_MFPF"/>
</dbReference>
<dbReference type="OrthoDB" id="5450625at2"/>
<dbReference type="AlphaFoldDB" id="A0A328C5Z8"/>
<dbReference type="PANTHER" id="PTHR44943:SF8">
    <property type="entry name" value="TPR REPEAT-CONTAINING PROTEIN MJ0263"/>
    <property type="match status" value="1"/>
</dbReference>
<gene>
    <name evidence="4" type="ORF">DL240_08535</name>
</gene>
<dbReference type="SUPFAM" id="SSF48452">
    <property type="entry name" value="TPR-like"/>
    <property type="match status" value="1"/>
</dbReference>
<name>A0A328C5Z8_9DELT</name>
<evidence type="ECO:0000256" key="2">
    <source>
        <dbReference type="ARBA" id="ARBA00022803"/>
    </source>
</evidence>
<evidence type="ECO:0000313" key="5">
    <source>
        <dbReference type="Proteomes" id="UP000249169"/>
    </source>
</evidence>
<feature type="repeat" description="TPR" evidence="3">
    <location>
        <begin position="146"/>
        <end position="179"/>
    </location>
</feature>
<dbReference type="PROSITE" id="PS50005">
    <property type="entry name" value="TPR"/>
    <property type="match status" value="5"/>
</dbReference>
<dbReference type="Pfam" id="PF13432">
    <property type="entry name" value="TPR_16"/>
    <property type="match status" value="3"/>
</dbReference>
<dbReference type="Gene3D" id="1.25.40.10">
    <property type="entry name" value="Tetratricopeptide repeat domain"/>
    <property type="match status" value="3"/>
</dbReference>
<evidence type="ECO:0000313" key="4">
    <source>
        <dbReference type="EMBL" id="RAL22929.1"/>
    </source>
</evidence>
<reference evidence="4 5" key="1">
    <citation type="submission" date="2018-05" db="EMBL/GenBank/DDBJ databases">
        <title>Lujinxingia marina gen. nov. sp. nov., a new facultative anaerobic member of the class Deltaproteobacteria, and proposal of Lujinxingaceae fam. nov.</title>
        <authorList>
            <person name="Li C.-M."/>
        </authorList>
    </citation>
    <scope>NUCLEOTIDE SEQUENCE [LARGE SCALE GENOMIC DNA]</scope>
    <source>
        <strain evidence="4 5">B210</strain>
    </source>
</reference>
<dbReference type="PROSITE" id="PS50293">
    <property type="entry name" value="TPR_REGION"/>
    <property type="match status" value="2"/>
</dbReference>
<dbReference type="Proteomes" id="UP000249169">
    <property type="component" value="Unassembled WGS sequence"/>
</dbReference>
<protein>
    <submittedName>
        <fullName evidence="4">Uncharacterized protein</fullName>
    </submittedName>
</protein>
<dbReference type="RefSeq" id="WP_111729457.1">
    <property type="nucleotide sequence ID" value="NZ_QHKO01000003.1"/>
</dbReference>
<evidence type="ECO:0000256" key="1">
    <source>
        <dbReference type="ARBA" id="ARBA00022737"/>
    </source>
</evidence>
<feature type="repeat" description="TPR" evidence="3">
    <location>
        <begin position="78"/>
        <end position="111"/>
    </location>
</feature>
<keyword evidence="1" id="KW-0677">Repeat</keyword>
<dbReference type="InterPro" id="IPR019734">
    <property type="entry name" value="TPR_rpt"/>
</dbReference>
<feature type="repeat" description="TPR" evidence="3">
    <location>
        <begin position="112"/>
        <end position="145"/>
    </location>
</feature>
<accession>A0A328C5Z8</accession>
<sequence>MSLPSRVNAIRVTGKGRATLGALLMLVLLALGSTGCDADRTAAVRELNLGMAAFQAGQSSTAAEHMEEALRIDPTFTDAAYLLGQVYQMRSKNYEEAARAYRRALDIEPTNAQYAYRLGTALVDLGKLDEAATHFERAVANDDGFSRAWFRLGLTQDKLGRHHQAVASYTRAIETNPRLRMSKEDPGGEHYHALADLYLRFGLSDHAVRVYENGVRNNATSTRLLHGLGVARMEIGRFEEAAQSFVATMEQDPGHASANFNLAVAHHERGDSAGAVAQLERFLGSGAATEDPARQAAAQALLAELSDGD</sequence>
<feature type="repeat" description="TPR" evidence="3">
    <location>
        <begin position="222"/>
        <end position="255"/>
    </location>
</feature>
<comment type="caution">
    <text evidence="4">The sequence shown here is derived from an EMBL/GenBank/DDBJ whole genome shotgun (WGS) entry which is preliminary data.</text>
</comment>
<keyword evidence="5" id="KW-1185">Reference proteome</keyword>
<dbReference type="PANTHER" id="PTHR44943">
    <property type="entry name" value="CELLULOSE SYNTHASE OPERON PROTEIN C"/>
    <property type="match status" value="1"/>
</dbReference>
<keyword evidence="2 3" id="KW-0802">TPR repeat</keyword>
<dbReference type="InterPro" id="IPR011990">
    <property type="entry name" value="TPR-like_helical_dom_sf"/>
</dbReference>
<organism evidence="4 5">
    <name type="scientific">Lujinxingia litoralis</name>
    <dbReference type="NCBI Taxonomy" id="2211119"/>
    <lineage>
        <taxon>Bacteria</taxon>
        <taxon>Deltaproteobacteria</taxon>
        <taxon>Bradymonadales</taxon>
        <taxon>Lujinxingiaceae</taxon>
        <taxon>Lujinxingia</taxon>
    </lineage>
</organism>
<dbReference type="SMART" id="SM00028">
    <property type="entry name" value="TPR"/>
    <property type="match status" value="6"/>
</dbReference>
<evidence type="ECO:0000256" key="3">
    <source>
        <dbReference type="PROSITE-ProRule" id="PRU00339"/>
    </source>
</evidence>